<gene>
    <name evidence="3" type="primary">ANPEP</name>
    <name evidence="3" type="ORF">TNIN_380901</name>
</gene>
<dbReference type="GO" id="GO:0005615">
    <property type="term" value="C:extracellular space"/>
    <property type="evidence" value="ECO:0007669"/>
    <property type="project" value="TreeGrafter"/>
</dbReference>
<organism evidence="3 4">
    <name type="scientific">Trichonephila inaurata madagascariensis</name>
    <dbReference type="NCBI Taxonomy" id="2747483"/>
    <lineage>
        <taxon>Eukaryota</taxon>
        <taxon>Metazoa</taxon>
        <taxon>Ecdysozoa</taxon>
        <taxon>Arthropoda</taxon>
        <taxon>Chelicerata</taxon>
        <taxon>Arachnida</taxon>
        <taxon>Araneae</taxon>
        <taxon>Araneomorphae</taxon>
        <taxon>Entelegynae</taxon>
        <taxon>Araneoidea</taxon>
        <taxon>Nephilidae</taxon>
        <taxon>Trichonephila</taxon>
        <taxon>Trichonephila inaurata</taxon>
    </lineage>
</organism>
<proteinExistence type="inferred from homology"/>
<dbReference type="OrthoDB" id="6750768at2759"/>
<sequence length="177" mass="20927">MYIGLEMKGWVNRGFLQIWPKNVRIKNLFWIAGSTAWWCSPSLDIACTEHEDCIQKAQERFNRWRQEPDNVNIVPPNLRSVVYCTAVSYGGEDVWNFLWERYKAAQVASEKDKFMYALACAREPWLLTRYLNWSLTSDSGIRRQDGSYVFRSVGAKLYGRDLTFNYVRDKWDAIFKR</sequence>
<dbReference type="InterPro" id="IPR024571">
    <property type="entry name" value="ERAP1-like_C_dom"/>
</dbReference>
<dbReference type="Gene3D" id="1.25.50.20">
    <property type="match status" value="1"/>
</dbReference>
<keyword evidence="3" id="KW-0645">Protease</keyword>
<dbReference type="Proteomes" id="UP000886998">
    <property type="component" value="Unassembled WGS sequence"/>
</dbReference>
<dbReference type="GO" id="GO:0008270">
    <property type="term" value="F:zinc ion binding"/>
    <property type="evidence" value="ECO:0007669"/>
    <property type="project" value="TreeGrafter"/>
</dbReference>
<name>A0A8X6XHS0_9ARAC</name>
<dbReference type="EMBL" id="BMAV01009240">
    <property type="protein sequence ID" value="GFY53409.1"/>
    <property type="molecule type" value="Genomic_DNA"/>
</dbReference>
<feature type="domain" description="ERAP1-like C-terminal" evidence="2">
    <location>
        <begin position="46"/>
        <end position="177"/>
    </location>
</feature>
<dbReference type="GO" id="GO:0005737">
    <property type="term" value="C:cytoplasm"/>
    <property type="evidence" value="ECO:0007669"/>
    <property type="project" value="TreeGrafter"/>
</dbReference>
<keyword evidence="3" id="KW-0378">Hydrolase</keyword>
<dbReference type="Pfam" id="PF11838">
    <property type="entry name" value="ERAP1_C"/>
    <property type="match status" value="1"/>
</dbReference>
<dbReference type="PANTHER" id="PTHR11533:SF294">
    <property type="entry name" value="THYROTROPIN-RELEASING HORMONE-DEGRADING ECTOENZYME"/>
    <property type="match status" value="1"/>
</dbReference>
<dbReference type="PANTHER" id="PTHR11533">
    <property type="entry name" value="PROTEASE M1 ZINC METALLOPROTEASE"/>
    <property type="match status" value="1"/>
</dbReference>
<comment type="caution">
    <text evidence="3">The sequence shown here is derived from an EMBL/GenBank/DDBJ whole genome shotgun (WGS) entry which is preliminary data.</text>
</comment>
<dbReference type="GO" id="GO:0070006">
    <property type="term" value="F:metalloaminopeptidase activity"/>
    <property type="evidence" value="ECO:0007669"/>
    <property type="project" value="TreeGrafter"/>
</dbReference>
<accession>A0A8X6XHS0</accession>
<dbReference type="GO" id="GO:0006508">
    <property type="term" value="P:proteolysis"/>
    <property type="evidence" value="ECO:0007669"/>
    <property type="project" value="TreeGrafter"/>
</dbReference>
<evidence type="ECO:0000313" key="4">
    <source>
        <dbReference type="Proteomes" id="UP000886998"/>
    </source>
</evidence>
<protein>
    <submittedName>
        <fullName evidence="3">Aminopeptidase Ey</fullName>
    </submittedName>
</protein>
<dbReference type="AlphaFoldDB" id="A0A8X6XHS0"/>
<dbReference type="InterPro" id="IPR050344">
    <property type="entry name" value="Peptidase_M1_aminopeptidases"/>
</dbReference>
<dbReference type="GO" id="GO:0043171">
    <property type="term" value="P:peptide catabolic process"/>
    <property type="evidence" value="ECO:0007669"/>
    <property type="project" value="TreeGrafter"/>
</dbReference>
<dbReference type="GO" id="GO:0042277">
    <property type="term" value="F:peptide binding"/>
    <property type="evidence" value="ECO:0007669"/>
    <property type="project" value="TreeGrafter"/>
</dbReference>
<evidence type="ECO:0000256" key="1">
    <source>
        <dbReference type="ARBA" id="ARBA00010136"/>
    </source>
</evidence>
<keyword evidence="3" id="KW-0031">Aminopeptidase</keyword>
<evidence type="ECO:0000313" key="3">
    <source>
        <dbReference type="EMBL" id="GFY53409.1"/>
    </source>
</evidence>
<dbReference type="GO" id="GO:0016020">
    <property type="term" value="C:membrane"/>
    <property type="evidence" value="ECO:0007669"/>
    <property type="project" value="TreeGrafter"/>
</dbReference>
<comment type="similarity">
    <text evidence="1">Belongs to the peptidase M1 family.</text>
</comment>
<reference evidence="3" key="1">
    <citation type="submission" date="2020-08" db="EMBL/GenBank/DDBJ databases">
        <title>Multicomponent nature underlies the extraordinary mechanical properties of spider dragline silk.</title>
        <authorList>
            <person name="Kono N."/>
            <person name="Nakamura H."/>
            <person name="Mori M."/>
            <person name="Yoshida Y."/>
            <person name="Ohtoshi R."/>
            <person name="Malay A.D."/>
            <person name="Moran D.A.P."/>
            <person name="Tomita M."/>
            <person name="Numata K."/>
            <person name="Arakawa K."/>
        </authorList>
    </citation>
    <scope>NUCLEOTIDE SEQUENCE</scope>
</reference>
<keyword evidence="4" id="KW-1185">Reference proteome</keyword>
<evidence type="ECO:0000259" key="2">
    <source>
        <dbReference type="Pfam" id="PF11838"/>
    </source>
</evidence>